<evidence type="ECO:0000313" key="1">
    <source>
        <dbReference type="EMBL" id="KAF0744876.1"/>
    </source>
</evidence>
<name>A0A6G0XW14_9STRA</name>
<gene>
    <name evidence="1" type="ORF">Ae201684_000709</name>
</gene>
<proteinExistence type="predicted"/>
<comment type="caution">
    <text evidence="1">The sequence shown here is derived from an EMBL/GenBank/DDBJ whole genome shotgun (WGS) entry which is preliminary data.</text>
</comment>
<accession>A0A6G0XW14</accession>
<organism evidence="1 2">
    <name type="scientific">Aphanomyces euteiches</name>
    <dbReference type="NCBI Taxonomy" id="100861"/>
    <lineage>
        <taxon>Eukaryota</taxon>
        <taxon>Sar</taxon>
        <taxon>Stramenopiles</taxon>
        <taxon>Oomycota</taxon>
        <taxon>Saprolegniomycetes</taxon>
        <taxon>Saprolegniales</taxon>
        <taxon>Verrucalvaceae</taxon>
        <taxon>Aphanomyces</taxon>
    </lineage>
</organism>
<dbReference type="Proteomes" id="UP000481153">
    <property type="component" value="Unassembled WGS sequence"/>
</dbReference>
<sequence>MNKGSNQEASDNDGKALNDSCIVVYSWNTSSDDSCCALPCPFVRPHELHCRQDFELAPSLSLFFRGDKNWDRMPQRQQFPTDSWASCGPQFLQSVAPSSTSSKKDNLIFENGINFWAGLPSHHSFHAVATSTLGKTILSGAIINLSCLLIQMREQL</sequence>
<dbReference type="EMBL" id="VJMJ01000005">
    <property type="protein sequence ID" value="KAF0744876.1"/>
    <property type="molecule type" value="Genomic_DNA"/>
</dbReference>
<evidence type="ECO:0000313" key="2">
    <source>
        <dbReference type="Proteomes" id="UP000481153"/>
    </source>
</evidence>
<dbReference type="AlphaFoldDB" id="A0A6G0XW14"/>
<protein>
    <submittedName>
        <fullName evidence="1">Uncharacterized protein</fullName>
    </submittedName>
</protein>
<keyword evidence="2" id="KW-1185">Reference proteome</keyword>
<reference evidence="1 2" key="1">
    <citation type="submission" date="2019-07" db="EMBL/GenBank/DDBJ databases">
        <title>Genomics analysis of Aphanomyces spp. identifies a new class of oomycete effector associated with host adaptation.</title>
        <authorList>
            <person name="Gaulin E."/>
        </authorList>
    </citation>
    <scope>NUCLEOTIDE SEQUENCE [LARGE SCALE GENOMIC DNA]</scope>
    <source>
        <strain evidence="1 2">ATCC 201684</strain>
    </source>
</reference>